<evidence type="ECO:0000256" key="3">
    <source>
        <dbReference type="ARBA" id="ARBA00023015"/>
    </source>
</evidence>
<gene>
    <name evidence="8" type="ORF">UCRPC4_g04206</name>
</gene>
<keyword evidence="5" id="KW-0804">Transcription</keyword>
<dbReference type="GO" id="GO:0046872">
    <property type="term" value="F:metal ion binding"/>
    <property type="evidence" value="ECO:0007669"/>
    <property type="project" value="UniProtKB-KW"/>
</dbReference>
<dbReference type="EMBL" id="LCWF01000099">
    <property type="protein sequence ID" value="KKY20217.1"/>
    <property type="molecule type" value="Genomic_DNA"/>
</dbReference>
<accession>A0A0G2EB66</accession>
<dbReference type="Proteomes" id="UP000053317">
    <property type="component" value="Unassembled WGS sequence"/>
</dbReference>
<keyword evidence="6" id="KW-0539">Nucleus</keyword>
<feature type="compositionally biased region" description="Basic and acidic residues" evidence="7">
    <location>
        <begin position="432"/>
        <end position="444"/>
    </location>
</feature>
<evidence type="ECO:0000313" key="8">
    <source>
        <dbReference type="EMBL" id="KKY20217.1"/>
    </source>
</evidence>
<evidence type="ECO:0000313" key="9">
    <source>
        <dbReference type="Proteomes" id="UP000053317"/>
    </source>
</evidence>
<keyword evidence="3" id="KW-0805">Transcription regulation</keyword>
<dbReference type="Pfam" id="PF11951">
    <property type="entry name" value="Fungal_trans_2"/>
    <property type="match status" value="1"/>
</dbReference>
<dbReference type="PANTHER" id="PTHR36206:SF4">
    <property type="entry name" value="HYPOTHETICAL CONSERVED PROTEIN (EUROFUNG)-RELATED"/>
    <property type="match status" value="1"/>
</dbReference>
<dbReference type="AlphaFoldDB" id="A0A0G2EB66"/>
<comment type="caution">
    <text evidence="8">The sequence shown here is derived from an EMBL/GenBank/DDBJ whole genome shotgun (WGS) entry which is preliminary data.</text>
</comment>
<feature type="region of interest" description="Disordered" evidence="7">
    <location>
        <begin position="424"/>
        <end position="444"/>
    </location>
</feature>
<proteinExistence type="predicted"/>
<reference evidence="8 9" key="2">
    <citation type="submission" date="2015-05" db="EMBL/GenBank/DDBJ databases">
        <authorList>
            <person name="Morales-Cruz A."/>
            <person name="Amrine K.C."/>
            <person name="Cantu D."/>
        </authorList>
    </citation>
    <scope>NUCLEOTIDE SEQUENCE [LARGE SCALE GENOMIC DNA]</scope>
    <source>
        <strain evidence="8">UCRPC4</strain>
    </source>
</reference>
<dbReference type="PANTHER" id="PTHR36206">
    <property type="entry name" value="ASPERCRYPTIN BIOSYNTHESIS CLUSTER-SPECIFIC TRANSCRIPTION REGULATOR ATNN-RELATED"/>
    <property type="match status" value="1"/>
</dbReference>
<evidence type="ECO:0000256" key="6">
    <source>
        <dbReference type="ARBA" id="ARBA00023242"/>
    </source>
</evidence>
<evidence type="ECO:0000256" key="2">
    <source>
        <dbReference type="ARBA" id="ARBA00022833"/>
    </source>
</evidence>
<evidence type="ECO:0000256" key="5">
    <source>
        <dbReference type="ARBA" id="ARBA00023163"/>
    </source>
</evidence>
<evidence type="ECO:0000256" key="1">
    <source>
        <dbReference type="ARBA" id="ARBA00022723"/>
    </source>
</evidence>
<organism evidence="8 9">
    <name type="scientific">Phaeomoniella chlamydospora</name>
    <name type="common">Phaeoacremonium chlamydosporum</name>
    <dbReference type="NCBI Taxonomy" id="158046"/>
    <lineage>
        <taxon>Eukaryota</taxon>
        <taxon>Fungi</taxon>
        <taxon>Dikarya</taxon>
        <taxon>Ascomycota</taxon>
        <taxon>Pezizomycotina</taxon>
        <taxon>Eurotiomycetes</taxon>
        <taxon>Chaetothyriomycetidae</taxon>
        <taxon>Phaeomoniellales</taxon>
        <taxon>Phaeomoniellaceae</taxon>
        <taxon>Phaeomoniella</taxon>
    </lineage>
</organism>
<protein>
    <submittedName>
        <fullName evidence="8">Putative transcription factor cys6</fullName>
    </submittedName>
</protein>
<dbReference type="OrthoDB" id="2593732at2759"/>
<evidence type="ECO:0000256" key="4">
    <source>
        <dbReference type="ARBA" id="ARBA00023125"/>
    </source>
</evidence>
<keyword evidence="2" id="KW-0862">Zinc</keyword>
<dbReference type="InterPro" id="IPR021858">
    <property type="entry name" value="Fun_TF"/>
</dbReference>
<dbReference type="GO" id="GO:0003677">
    <property type="term" value="F:DNA binding"/>
    <property type="evidence" value="ECO:0007669"/>
    <property type="project" value="UniProtKB-KW"/>
</dbReference>
<keyword evidence="4" id="KW-0238">DNA-binding</keyword>
<reference evidence="8 9" key="1">
    <citation type="submission" date="2015-05" db="EMBL/GenBank/DDBJ databases">
        <title>Distinctive expansion of gene families associated with plant cell wall degradation and secondary metabolism in the genomes of grapevine trunk pathogens.</title>
        <authorList>
            <person name="Lawrence D.P."/>
            <person name="Travadon R."/>
            <person name="Rolshausen P.E."/>
            <person name="Baumgartner K."/>
        </authorList>
    </citation>
    <scope>NUCLEOTIDE SEQUENCE [LARGE SCALE GENOMIC DNA]</scope>
    <source>
        <strain evidence="8">UCRPC4</strain>
    </source>
</reference>
<keyword evidence="9" id="KW-1185">Reference proteome</keyword>
<keyword evidence="1" id="KW-0479">Metal-binding</keyword>
<evidence type="ECO:0000256" key="7">
    <source>
        <dbReference type="SAM" id="MobiDB-lite"/>
    </source>
</evidence>
<dbReference type="InterPro" id="IPR052360">
    <property type="entry name" value="Transcr_Regulatory_Proteins"/>
</dbReference>
<name>A0A0G2EB66_PHACM</name>
<sequence>MERRYMQYFQERAAVELSEYHDAPFWNKQVLQVSHLHPAVRHCLVAIASLHESLHQGQGLSASSLMNKEMTFSLQQYNKAINLLTVHWRHIRTTRSTNGSYFDEDVAASLDKIMQRLQYQYSTFIEAEDTVSSFIEPGPTSPDLLEDPNISPTFTDLYHARQNLDLALEWEFHAMQLLLSSTDTTARHKILSKITRNLRRWYTTFDTFLTQSRHRHDSNFQRASITVKIHATCAVILPYTLASNLETTFDRFTPQLDFIVAESQRFLSLDHRPHSQILFTFDLGIIPPLYLVACRSRDPRLRRRAISLLKLSNRREGVWDSNTASRLSERILAIEEQGMPNIHSCTDIPESHRIRLVATNAHPDNGKLELYYIRAPFDTKTCPVEKDCTIWDEDKAKTFKSSEKDEGDVRFWNSIYTATFSANGASQGLGKDVLREEKERKGSS</sequence>